<feature type="domain" description="Chitin-binding type-1" evidence="9">
    <location>
        <begin position="73"/>
        <end position="121"/>
    </location>
</feature>
<feature type="non-terminal residue" evidence="10">
    <location>
        <position position="1"/>
    </location>
</feature>
<dbReference type="SUPFAM" id="SSF57016">
    <property type="entry name" value="Plant lectins/antimicrobial peptides"/>
    <property type="match status" value="2"/>
</dbReference>
<evidence type="ECO:0000313" key="10">
    <source>
        <dbReference type="EMBL" id="KAF2432654.1"/>
    </source>
</evidence>
<evidence type="ECO:0000256" key="6">
    <source>
        <dbReference type="ARBA" id="ARBA00023277"/>
    </source>
</evidence>
<keyword evidence="5" id="KW-0378">Hydrolase</keyword>
<dbReference type="GO" id="GO:0016787">
    <property type="term" value="F:hydrolase activity"/>
    <property type="evidence" value="ECO:0007669"/>
    <property type="project" value="UniProtKB-KW"/>
</dbReference>
<accession>A0A9P4NUS5</accession>
<feature type="domain" description="Chitin-binding type-1" evidence="9">
    <location>
        <begin position="4"/>
        <end position="52"/>
    </location>
</feature>
<reference evidence="10" key="1">
    <citation type="journal article" date="2020" name="Stud. Mycol.">
        <title>101 Dothideomycetes genomes: a test case for predicting lifestyles and emergence of pathogens.</title>
        <authorList>
            <person name="Haridas S."/>
            <person name="Albert R."/>
            <person name="Binder M."/>
            <person name="Bloem J."/>
            <person name="Labutti K."/>
            <person name="Salamov A."/>
            <person name="Andreopoulos B."/>
            <person name="Baker S."/>
            <person name="Barry K."/>
            <person name="Bills G."/>
            <person name="Bluhm B."/>
            <person name="Cannon C."/>
            <person name="Castanera R."/>
            <person name="Culley D."/>
            <person name="Daum C."/>
            <person name="Ezra D."/>
            <person name="Gonzalez J."/>
            <person name="Henrissat B."/>
            <person name="Kuo A."/>
            <person name="Liang C."/>
            <person name="Lipzen A."/>
            <person name="Lutzoni F."/>
            <person name="Magnuson J."/>
            <person name="Mondo S."/>
            <person name="Nolan M."/>
            <person name="Ohm R."/>
            <person name="Pangilinan J."/>
            <person name="Park H.-J."/>
            <person name="Ramirez L."/>
            <person name="Alfaro M."/>
            <person name="Sun H."/>
            <person name="Tritt A."/>
            <person name="Yoshinaga Y."/>
            <person name="Zwiers L.-H."/>
            <person name="Turgeon B."/>
            <person name="Goodwin S."/>
            <person name="Spatafora J."/>
            <person name="Crous P."/>
            <person name="Grigoriev I."/>
        </authorList>
    </citation>
    <scope>NUCLEOTIDE SEQUENCE</scope>
    <source>
        <strain evidence="10">CBS 130266</strain>
    </source>
</reference>
<evidence type="ECO:0000256" key="1">
    <source>
        <dbReference type="ARBA" id="ARBA00001941"/>
    </source>
</evidence>
<dbReference type="InterPro" id="IPR001002">
    <property type="entry name" value="Chitin-bd_1"/>
</dbReference>
<evidence type="ECO:0000259" key="9">
    <source>
        <dbReference type="PROSITE" id="PS50941"/>
    </source>
</evidence>
<evidence type="ECO:0000256" key="4">
    <source>
        <dbReference type="ARBA" id="ARBA00022729"/>
    </source>
</evidence>
<name>A0A9P4NUS5_9PEZI</name>
<keyword evidence="3" id="KW-0479">Metal-binding</keyword>
<keyword evidence="4" id="KW-0732">Signal</keyword>
<feature type="disulfide bond" evidence="8">
    <location>
        <begin position="94"/>
        <end position="108"/>
    </location>
</feature>
<gene>
    <name evidence="10" type="ORF">EJ08DRAFT_577191</name>
</gene>
<dbReference type="Gene3D" id="3.30.60.10">
    <property type="entry name" value="Endochitinase-like"/>
    <property type="match status" value="3"/>
</dbReference>
<keyword evidence="11" id="KW-1185">Reference proteome</keyword>
<sequence length="200" mass="19457">VTPDGSCGGTRGYTCTGSQGGIQPCCSSGGFCGNGPLYCGVGCQPLHGSCVSTSSTRMSSSATPSASGGVTPDGSCGGVNGYTCTGIQGVYLPCCSQFGFCGVTDTYCGTGCQPGFGICASSTPSIPPHNGGISPDGTCGGALGYTCLNSFFGSCCSEFNYCGGLQEYCGTGCQSAYGSCNNPNPTGSSSKPATSSQLGG</sequence>
<evidence type="ECO:0000256" key="7">
    <source>
        <dbReference type="ARBA" id="ARBA00023285"/>
    </source>
</evidence>
<dbReference type="SMART" id="SM00270">
    <property type="entry name" value="ChtBD1"/>
    <property type="match status" value="3"/>
</dbReference>
<keyword evidence="7" id="KW-0170">Cobalt</keyword>
<feature type="domain" description="Chitin-binding type-1" evidence="9">
    <location>
        <begin position="136"/>
        <end position="182"/>
    </location>
</feature>
<dbReference type="GO" id="GO:0008061">
    <property type="term" value="F:chitin binding"/>
    <property type="evidence" value="ECO:0007669"/>
    <property type="project" value="UniProtKB-UniRule"/>
</dbReference>
<comment type="caution">
    <text evidence="8">Lacks conserved residue(s) required for the propagation of feature annotation.</text>
</comment>
<keyword evidence="6" id="KW-0119">Carbohydrate metabolism</keyword>
<comment type="cofactor">
    <cofactor evidence="1">
        <name>Co(2+)</name>
        <dbReference type="ChEBI" id="CHEBI:48828"/>
    </cofactor>
</comment>
<feature type="non-terminal residue" evidence="10">
    <location>
        <position position="200"/>
    </location>
</feature>
<feature type="disulfide bond" evidence="8">
    <location>
        <begin position="25"/>
        <end position="39"/>
    </location>
</feature>
<evidence type="ECO:0000256" key="8">
    <source>
        <dbReference type="PROSITE-ProRule" id="PRU00261"/>
    </source>
</evidence>
<dbReference type="Proteomes" id="UP000800235">
    <property type="component" value="Unassembled WGS sequence"/>
</dbReference>
<keyword evidence="2 8" id="KW-0147">Chitin-binding</keyword>
<dbReference type="InterPro" id="IPR036861">
    <property type="entry name" value="Endochitinase-like_sf"/>
</dbReference>
<dbReference type="EMBL" id="MU007025">
    <property type="protein sequence ID" value="KAF2432654.1"/>
    <property type="molecule type" value="Genomic_DNA"/>
</dbReference>
<dbReference type="PROSITE" id="PS50941">
    <property type="entry name" value="CHIT_BIND_I_2"/>
    <property type="match status" value="3"/>
</dbReference>
<protein>
    <recommendedName>
        <fullName evidence="9">Chitin-binding type-1 domain-containing protein</fullName>
    </recommendedName>
</protein>
<organism evidence="10 11">
    <name type="scientific">Tothia fuscella</name>
    <dbReference type="NCBI Taxonomy" id="1048955"/>
    <lineage>
        <taxon>Eukaryota</taxon>
        <taxon>Fungi</taxon>
        <taxon>Dikarya</taxon>
        <taxon>Ascomycota</taxon>
        <taxon>Pezizomycotina</taxon>
        <taxon>Dothideomycetes</taxon>
        <taxon>Pleosporomycetidae</taxon>
        <taxon>Venturiales</taxon>
        <taxon>Cylindrosympodiaceae</taxon>
        <taxon>Tothia</taxon>
    </lineage>
</organism>
<keyword evidence="8" id="KW-1015">Disulfide bond</keyword>
<dbReference type="GO" id="GO:0046872">
    <property type="term" value="F:metal ion binding"/>
    <property type="evidence" value="ECO:0007669"/>
    <property type="project" value="UniProtKB-KW"/>
</dbReference>
<dbReference type="PANTHER" id="PTHR46471:SF2">
    <property type="entry name" value="CHITIN DEACETYLASE-RELATED"/>
    <property type="match status" value="1"/>
</dbReference>
<evidence type="ECO:0000256" key="2">
    <source>
        <dbReference type="ARBA" id="ARBA00022669"/>
    </source>
</evidence>
<dbReference type="PANTHER" id="PTHR46471">
    <property type="entry name" value="CHITIN DEACETYLASE"/>
    <property type="match status" value="1"/>
</dbReference>
<evidence type="ECO:0000313" key="11">
    <source>
        <dbReference type="Proteomes" id="UP000800235"/>
    </source>
</evidence>
<evidence type="ECO:0000256" key="3">
    <source>
        <dbReference type="ARBA" id="ARBA00022723"/>
    </source>
</evidence>
<proteinExistence type="predicted"/>
<dbReference type="OrthoDB" id="1193027at2759"/>
<evidence type="ECO:0000256" key="5">
    <source>
        <dbReference type="ARBA" id="ARBA00022801"/>
    </source>
</evidence>
<comment type="caution">
    <text evidence="10">The sequence shown here is derived from an EMBL/GenBank/DDBJ whole genome shotgun (WGS) entry which is preliminary data.</text>
</comment>
<feature type="disulfide bond" evidence="8">
    <location>
        <begin position="155"/>
        <end position="169"/>
    </location>
</feature>
<dbReference type="AlphaFoldDB" id="A0A9P4NUS5"/>